<dbReference type="AlphaFoldDB" id="A0A3P7W5C5"/>
<evidence type="ECO:0000313" key="2">
    <source>
        <dbReference type="Proteomes" id="UP000280834"/>
    </source>
</evidence>
<reference evidence="1 2" key="1">
    <citation type="submission" date="2018-11" db="EMBL/GenBank/DDBJ databases">
        <authorList>
            <consortium name="Pathogen Informatics"/>
        </authorList>
    </citation>
    <scope>NUCLEOTIDE SEQUENCE [LARGE SCALE GENOMIC DNA]</scope>
</reference>
<dbReference type="EMBL" id="UZAG01019111">
    <property type="protein sequence ID" value="VDO42424.1"/>
    <property type="molecule type" value="Genomic_DNA"/>
</dbReference>
<proteinExistence type="predicted"/>
<sequence>MDFLVISHDVRMRLTNIHQQHLSIEFGCSFE</sequence>
<dbReference type="Proteomes" id="UP000280834">
    <property type="component" value="Unassembled WGS sequence"/>
</dbReference>
<protein>
    <submittedName>
        <fullName evidence="1">Uncharacterized protein</fullName>
    </submittedName>
</protein>
<gene>
    <name evidence="1" type="ORF">BTMF_LOCUS12377</name>
</gene>
<keyword evidence="2" id="KW-1185">Reference proteome</keyword>
<organism evidence="1 2">
    <name type="scientific">Brugia timori</name>
    <dbReference type="NCBI Taxonomy" id="42155"/>
    <lineage>
        <taxon>Eukaryota</taxon>
        <taxon>Metazoa</taxon>
        <taxon>Ecdysozoa</taxon>
        <taxon>Nematoda</taxon>
        <taxon>Chromadorea</taxon>
        <taxon>Rhabditida</taxon>
        <taxon>Spirurina</taxon>
        <taxon>Spiruromorpha</taxon>
        <taxon>Filarioidea</taxon>
        <taxon>Onchocercidae</taxon>
        <taxon>Brugia</taxon>
    </lineage>
</organism>
<evidence type="ECO:0000313" key="1">
    <source>
        <dbReference type="EMBL" id="VDO42424.1"/>
    </source>
</evidence>
<accession>A0A3P7W5C5</accession>
<name>A0A3P7W5C5_9BILA</name>